<keyword evidence="2" id="KW-1185">Reference proteome</keyword>
<dbReference type="RefSeq" id="WP_205723523.1">
    <property type="nucleotide sequence ID" value="NZ_CP070608.1"/>
</dbReference>
<protein>
    <submittedName>
        <fullName evidence="1">Uncharacterized protein</fullName>
    </submittedName>
</protein>
<proteinExistence type="predicted"/>
<evidence type="ECO:0000313" key="1">
    <source>
        <dbReference type="EMBL" id="QSE99012.1"/>
    </source>
</evidence>
<dbReference type="KEGG" id="fuv:JR347_07980"/>
<reference evidence="1" key="1">
    <citation type="submission" date="2021-02" db="EMBL/GenBank/DDBJ databases">
        <title>Fulvivirga sp. S481 isolated from sea water.</title>
        <authorList>
            <person name="Bae S.S."/>
            <person name="Baek K."/>
        </authorList>
    </citation>
    <scope>NUCLEOTIDE SEQUENCE</scope>
    <source>
        <strain evidence="1">S481</strain>
    </source>
</reference>
<accession>A0A975A2X9</accession>
<evidence type="ECO:0000313" key="2">
    <source>
        <dbReference type="Proteomes" id="UP000662783"/>
    </source>
</evidence>
<dbReference type="AlphaFoldDB" id="A0A975A2X9"/>
<dbReference type="EMBL" id="CP070608">
    <property type="protein sequence ID" value="QSE99012.1"/>
    <property type="molecule type" value="Genomic_DNA"/>
</dbReference>
<organism evidence="1 2">
    <name type="scientific">Fulvivirga lutea</name>
    <dbReference type="NCBI Taxonomy" id="2810512"/>
    <lineage>
        <taxon>Bacteria</taxon>
        <taxon>Pseudomonadati</taxon>
        <taxon>Bacteroidota</taxon>
        <taxon>Cytophagia</taxon>
        <taxon>Cytophagales</taxon>
        <taxon>Fulvivirgaceae</taxon>
        <taxon>Fulvivirga</taxon>
    </lineage>
</organism>
<dbReference type="Proteomes" id="UP000662783">
    <property type="component" value="Chromosome"/>
</dbReference>
<gene>
    <name evidence="1" type="ORF">JR347_07980</name>
</gene>
<sequence>MKNTQLFVIAPEDYTYSEDINLFMHPDSTVIYCMTAPINFYTSLKNDEFDFFFNNSFDVLNEQEFTINDLPGIYFELQEDNKKYHYFYYGDSLVENRILGVVPNGSDQLASIIEFVTTSYYDKDATIDPLENAKFRIYPSAMGFHFETSMMNQFVYLEEGYQKYTEQGENFNSISVSQIARSSSIDNINEVFEIMVSQMENQGLQITDVLFNDTLTVDGNYAKAIGFQATYENSTRIVYVLTAGKNNTIVNVAGNFHHDGMELIPRIHAVASEMKITGGNK</sequence>
<name>A0A975A2X9_9BACT</name>